<feature type="compositionally biased region" description="Basic and acidic residues" evidence="1">
    <location>
        <begin position="9"/>
        <end position="32"/>
    </location>
</feature>
<dbReference type="OrthoDB" id="2191768at2759"/>
<dbReference type="AlphaFoldDB" id="A0A9P6H1X3"/>
<evidence type="ECO:0000313" key="3">
    <source>
        <dbReference type="Proteomes" id="UP000740883"/>
    </source>
</evidence>
<gene>
    <name evidence="2" type="ORF">NGRA_1359</name>
</gene>
<sequence length="104" mass="12115">MFRKYTPMAEKENKQLPDEDTPIFKKEEEKSTLKAGLATPRKNVRYNPKIFSSPASKSRILTPIKSALQNSNRDTFKFIKKIQEIVDNKNKENINEENVNNKTE</sequence>
<comment type="caution">
    <text evidence="2">The sequence shown here is derived from an EMBL/GenBank/DDBJ whole genome shotgun (WGS) entry which is preliminary data.</text>
</comment>
<name>A0A9P6H1X3_9MICR</name>
<reference evidence="2 3" key="1">
    <citation type="journal article" date="2020" name="Genome Biol. Evol.">
        <title>Comparative genomics of strictly vertically transmitted, feminizing microsporidia endosymbionts of amphipod crustaceans.</title>
        <authorList>
            <person name="Cormier A."/>
            <person name="Chebbi M.A."/>
            <person name="Giraud I."/>
            <person name="Wattier R."/>
            <person name="Teixeira M."/>
            <person name="Gilbert C."/>
            <person name="Rigaud T."/>
            <person name="Cordaux R."/>
        </authorList>
    </citation>
    <scope>NUCLEOTIDE SEQUENCE [LARGE SCALE GENOMIC DNA]</scope>
    <source>
        <strain evidence="2 3">Ou3-Ou53</strain>
    </source>
</reference>
<evidence type="ECO:0000256" key="1">
    <source>
        <dbReference type="SAM" id="MobiDB-lite"/>
    </source>
</evidence>
<proteinExistence type="predicted"/>
<dbReference type="EMBL" id="SBJO01000082">
    <property type="protein sequence ID" value="KAF9763315.1"/>
    <property type="molecule type" value="Genomic_DNA"/>
</dbReference>
<dbReference type="Proteomes" id="UP000740883">
    <property type="component" value="Unassembled WGS sequence"/>
</dbReference>
<accession>A0A9P6H1X3</accession>
<feature type="region of interest" description="Disordered" evidence="1">
    <location>
        <begin position="1"/>
        <end position="40"/>
    </location>
</feature>
<evidence type="ECO:0000313" key="2">
    <source>
        <dbReference type="EMBL" id="KAF9763315.1"/>
    </source>
</evidence>
<organism evidence="2 3">
    <name type="scientific">Nosema granulosis</name>
    <dbReference type="NCBI Taxonomy" id="83296"/>
    <lineage>
        <taxon>Eukaryota</taxon>
        <taxon>Fungi</taxon>
        <taxon>Fungi incertae sedis</taxon>
        <taxon>Microsporidia</taxon>
        <taxon>Nosematidae</taxon>
        <taxon>Nosema</taxon>
    </lineage>
</organism>
<keyword evidence="3" id="KW-1185">Reference proteome</keyword>
<protein>
    <submittedName>
        <fullName evidence="2">Uncharacterized protein</fullName>
    </submittedName>
</protein>